<dbReference type="Gene3D" id="1.20.1250.20">
    <property type="entry name" value="MFS general substrate transporter like domains"/>
    <property type="match status" value="1"/>
</dbReference>
<dbReference type="GO" id="GO:0022857">
    <property type="term" value="F:transmembrane transporter activity"/>
    <property type="evidence" value="ECO:0007669"/>
    <property type="project" value="InterPro"/>
</dbReference>
<feature type="transmembrane region" description="Helical" evidence="13">
    <location>
        <begin position="86"/>
        <end position="106"/>
    </location>
</feature>
<feature type="transmembrane region" description="Helical" evidence="13">
    <location>
        <begin position="440"/>
        <end position="461"/>
    </location>
</feature>
<evidence type="ECO:0000256" key="11">
    <source>
        <dbReference type="ARBA" id="ARBA00077394"/>
    </source>
</evidence>
<dbReference type="FunFam" id="1.20.1250.20:FF:000221">
    <property type="entry name" value="solute carrier family 2, facilitated glucose transporter member 6"/>
    <property type="match status" value="1"/>
</dbReference>
<evidence type="ECO:0000256" key="8">
    <source>
        <dbReference type="ARBA" id="ARBA00023228"/>
    </source>
</evidence>
<dbReference type="InterPro" id="IPR005829">
    <property type="entry name" value="Sugar_transporter_CS"/>
</dbReference>
<accession>A0A7K9H7F5</accession>
<dbReference type="InterPro" id="IPR005828">
    <property type="entry name" value="MFS_sugar_transport-like"/>
</dbReference>
<comment type="caution">
    <text evidence="15">The sequence shown here is derived from an EMBL/GenBank/DDBJ whole genome shotgun (WGS) entry which is preliminary data.</text>
</comment>
<feature type="domain" description="Major facilitator superfamily (MFS) profile" evidence="14">
    <location>
        <begin position="44"/>
        <end position="495"/>
    </location>
</feature>
<dbReference type="SUPFAM" id="SSF103473">
    <property type="entry name" value="MFS general substrate transporter"/>
    <property type="match status" value="1"/>
</dbReference>
<dbReference type="PROSITE" id="PS50850">
    <property type="entry name" value="MFS"/>
    <property type="match status" value="1"/>
</dbReference>
<feature type="non-terminal residue" evidence="15">
    <location>
        <position position="1"/>
    </location>
</feature>
<keyword evidence="4 13" id="KW-0812">Transmembrane</keyword>
<evidence type="ECO:0000256" key="5">
    <source>
        <dbReference type="ARBA" id="ARBA00022989"/>
    </source>
</evidence>
<evidence type="ECO:0000256" key="7">
    <source>
        <dbReference type="ARBA" id="ARBA00023180"/>
    </source>
</evidence>
<reference evidence="15 16" key="1">
    <citation type="submission" date="2019-09" db="EMBL/GenBank/DDBJ databases">
        <title>Bird 10,000 Genomes (B10K) Project - Family phase.</title>
        <authorList>
            <person name="Zhang G."/>
        </authorList>
    </citation>
    <scope>NUCLEOTIDE SEQUENCE [LARGE SCALE GENOMIC DNA]</scope>
    <source>
        <strain evidence="15">B10K-DU-001-16</strain>
        <tissue evidence="15">Muscle</tissue>
    </source>
</reference>
<keyword evidence="3" id="KW-0762">Sugar transport</keyword>
<dbReference type="PROSITE" id="PS00216">
    <property type="entry name" value="SUGAR_TRANSPORT_1"/>
    <property type="match status" value="1"/>
</dbReference>
<evidence type="ECO:0000256" key="6">
    <source>
        <dbReference type="ARBA" id="ARBA00023136"/>
    </source>
</evidence>
<evidence type="ECO:0000313" key="16">
    <source>
        <dbReference type="Proteomes" id="UP000534107"/>
    </source>
</evidence>
<keyword evidence="7" id="KW-0325">Glycoprotein</keyword>
<dbReference type="CDD" id="cd17434">
    <property type="entry name" value="MFS_GLUT6_Class3"/>
    <property type="match status" value="1"/>
</dbReference>
<dbReference type="InterPro" id="IPR020846">
    <property type="entry name" value="MFS_dom"/>
</dbReference>
<feature type="transmembrane region" description="Helical" evidence="13">
    <location>
        <begin position="172"/>
        <end position="190"/>
    </location>
</feature>
<evidence type="ECO:0000256" key="4">
    <source>
        <dbReference type="ARBA" id="ARBA00022692"/>
    </source>
</evidence>
<dbReference type="Pfam" id="PF00083">
    <property type="entry name" value="Sugar_tr"/>
    <property type="match status" value="1"/>
</dbReference>
<evidence type="ECO:0000259" key="14">
    <source>
        <dbReference type="PROSITE" id="PS50850"/>
    </source>
</evidence>
<gene>
    <name evidence="15" type="primary">Slc2a6</name>
    <name evidence="15" type="ORF">BUCCAP_R11004</name>
</gene>
<evidence type="ECO:0000256" key="12">
    <source>
        <dbReference type="RuleBase" id="RU003346"/>
    </source>
</evidence>
<evidence type="ECO:0000256" key="13">
    <source>
        <dbReference type="SAM" id="Phobius"/>
    </source>
</evidence>
<feature type="transmembrane region" description="Helical" evidence="13">
    <location>
        <begin position="139"/>
        <end position="160"/>
    </location>
</feature>
<dbReference type="Proteomes" id="UP000534107">
    <property type="component" value="Unassembled WGS sequence"/>
</dbReference>
<sequence>MEQGLREPLVRKMSSSYRTFPGSAGRRLDKEYLQSLHNKPLYLAVFAAVLGNFSFGFALVYSSPVIPALEAHPNPALRLDQHTASWFGSVFTIGAALGGLSAMVLNDYLGRKLSIMFSAVPSALGYVLLASAQGFGMLLLGRVLTGYAGGLTSASIPVYISEISHPGVRGMLGACPQIMAVLGSLTLYTLGNPNPGSLAGLLLDWRWLAVAGEVPVLTMIILLCFMPNSPRFLLSQGKEEEALGSLSWLRGRDTDYPREYEQIKDAVRKQTQKVSCAEIKDPFIYKPILIAVGMRFLQQLSGVTCVLMYLQPIFKKTAVILEPEYDAALVGLVRLFSVAIAAVSMDKAGRKILLFVSAAVMLVSNLTMGLYIHFVPASQNATIANKTLGSSANLPAEPTNYITLIPLLAAMFFIMGYAMGWGPITWLLMSEILPLKARGVASGLCVVVSWLTAFTLTQLFLHVVVAFGLEVPFLFFAIICAGNILFTGCCVPETKGRSLEQIEAFFRTGRRSFMR</sequence>
<dbReference type="NCBIfam" id="TIGR00879">
    <property type="entry name" value="SP"/>
    <property type="match status" value="1"/>
</dbReference>
<dbReference type="PRINTS" id="PR00171">
    <property type="entry name" value="SUGRTRNSPORT"/>
</dbReference>
<evidence type="ECO:0000256" key="3">
    <source>
        <dbReference type="ARBA" id="ARBA00022597"/>
    </source>
</evidence>
<feature type="transmembrane region" description="Helical" evidence="13">
    <location>
        <begin position="205"/>
        <end position="226"/>
    </location>
</feature>
<feature type="transmembrane region" description="Helical" evidence="13">
    <location>
        <begin position="401"/>
        <end position="428"/>
    </location>
</feature>
<dbReference type="GO" id="GO:0005765">
    <property type="term" value="C:lysosomal membrane"/>
    <property type="evidence" value="ECO:0007669"/>
    <property type="project" value="UniProtKB-SubCell"/>
</dbReference>
<feature type="transmembrane region" description="Helical" evidence="13">
    <location>
        <begin position="113"/>
        <end position="133"/>
    </location>
</feature>
<dbReference type="OrthoDB" id="6612291at2759"/>
<keyword evidence="16" id="KW-1185">Reference proteome</keyword>
<keyword evidence="8" id="KW-0458">Lysosome</keyword>
<evidence type="ECO:0000256" key="2">
    <source>
        <dbReference type="ARBA" id="ARBA00022448"/>
    </source>
</evidence>
<dbReference type="GO" id="GO:0006110">
    <property type="term" value="P:regulation of glycolytic process"/>
    <property type="evidence" value="ECO:0007669"/>
    <property type="project" value="UniProtKB-ARBA"/>
</dbReference>
<feature type="transmembrane region" description="Helical" evidence="13">
    <location>
        <begin position="473"/>
        <end position="491"/>
    </location>
</feature>
<evidence type="ECO:0000256" key="10">
    <source>
        <dbReference type="ARBA" id="ARBA00067385"/>
    </source>
</evidence>
<dbReference type="InterPro" id="IPR003663">
    <property type="entry name" value="Sugar/inositol_transpt"/>
</dbReference>
<feature type="transmembrane region" description="Helical" evidence="13">
    <location>
        <begin position="41"/>
        <end position="66"/>
    </location>
</feature>
<comment type="function">
    <text evidence="9">Probable sugar transporter that acts as a regulator of glycolysis in macrophages. Does not transport glucose.</text>
</comment>
<comment type="similarity">
    <text evidence="12">Belongs to the major facilitator superfamily. Sugar transporter (TC 2.A.1.1) family.</text>
</comment>
<proteinExistence type="inferred from homology"/>
<keyword evidence="5 13" id="KW-1133">Transmembrane helix</keyword>
<name>A0A7K9H7F5_9PICI</name>
<keyword evidence="6 13" id="KW-0472">Membrane</keyword>
<keyword evidence="2 12" id="KW-0813">Transport</keyword>
<evidence type="ECO:0000256" key="1">
    <source>
        <dbReference type="ARBA" id="ARBA00004155"/>
    </source>
</evidence>
<dbReference type="PANTHER" id="PTHR48021">
    <property type="match status" value="1"/>
</dbReference>
<feature type="transmembrane region" description="Helical" evidence="13">
    <location>
        <begin position="352"/>
        <end position="372"/>
    </location>
</feature>
<dbReference type="PANTHER" id="PTHR48021:SF59">
    <property type="entry name" value="SOLUTE CARRIER FAMILY 2, FACILITATED GLUCOSE TRANSPORTER MEMBER 6"/>
    <property type="match status" value="1"/>
</dbReference>
<dbReference type="EMBL" id="VWZO01000921">
    <property type="protein sequence ID" value="NXH09789.1"/>
    <property type="molecule type" value="Genomic_DNA"/>
</dbReference>
<evidence type="ECO:0000256" key="9">
    <source>
        <dbReference type="ARBA" id="ARBA00053035"/>
    </source>
</evidence>
<dbReference type="InterPro" id="IPR036259">
    <property type="entry name" value="MFS_trans_sf"/>
</dbReference>
<dbReference type="InterPro" id="IPR050549">
    <property type="entry name" value="MFS_Trehalose_Transporter"/>
</dbReference>
<comment type="subcellular location">
    <subcellularLocation>
        <location evidence="1">Lysosome membrane</location>
        <topology evidence="1">Multi-pass membrane protein</topology>
    </subcellularLocation>
</comment>
<feature type="non-terminal residue" evidence="15">
    <location>
        <position position="515"/>
    </location>
</feature>
<evidence type="ECO:0000313" key="15">
    <source>
        <dbReference type="EMBL" id="NXH09789.1"/>
    </source>
</evidence>
<organism evidence="15 16">
    <name type="scientific">Bucco capensis</name>
    <name type="common">collared puffbird</name>
    <dbReference type="NCBI Taxonomy" id="135168"/>
    <lineage>
        <taxon>Eukaryota</taxon>
        <taxon>Metazoa</taxon>
        <taxon>Chordata</taxon>
        <taxon>Craniata</taxon>
        <taxon>Vertebrata</taxon>
        <taxon>Euteleostomi</taxon>
        <taxon>Archelosauria</taxon>
        <taxon>Archosauria</taxon>
        <taxon>Dinosauria</taxon>
        <taxon>Saurischia</taxon>
        <taxon>Theropoda</taxon>
        <taxon>Coelurosauria</taxon>
        <taxon>Aves</taxon>
        <taxon>Neognathae</taxon>
        <taxon>Neoaves</taxon>
        <taxon>Telluraves</taxon>
        <taxon>Coraciimorphae</taxon>
        <taxon>Piciformes</taxon>
        <taxon>Bucconidae</taxon>
        <taxon>Bucco</taxon>
    </lineage>
</organism>
<protein>
    <recommendedName>
        <fullName evidence="10">Solute carrier family 2, facilitated glucose transporter member 6</fullName>
    </recommendedName>
    <alternativeName>
        <fullName evidence="11">Glucose transporter type 6</fullName>
    </alternativeName>
</protein>
<dbReference type="AlphaFoldDB" id="A0A7K9H7F5"/>